<keyword evidence="2" id="KW-1185">Reference proteome</keyword>
<protein>
    <submittedName>
        <fullName evidence="1">Uncharacterized protein</fullName>
    </submittedName>
</protein>
<comment type="caution">
    <text evidence="1">The sequence shown here is derived from an EMBL/GenBank/DDBJ whole genome shotgun (WGS) entry which is preliminary data.</text>
</comment>
<organism evidence="1 2">
    <name type="scientific">Trema orientale</name>
    <name type="common">Charcoal tree</name>
    <name type="synonym">Celtis orientalis</name>
    <dbReference type="NCBI Taxonomy" id="63057"/>
    <lineage>
        <taxon>Eukaryota</taxon>
        <taxon>Viridiplantae</taxon>
        <taxon>Streptophyta</taxon>
        <taxon>Embryophyta</taxon>
        <taxon>Tracheophyta</taxon>
        <taxon>Spermatophyta</taxon>
        <taxon>Magnoliopsida</taxon>
        <taxon>eudicotyledons</taxon>
        <taxon>Gunneridae</taxon>
        <taxon>Pentapetalae</taxon>
        <taxon>rosids</taxon>
        <taxon>fabids</taxon>
        <taxon>Rosales</taxon>
        <taxon>Cannabaceae</taxon>
        <taxon>Trema</taxon>
    </lineage>
</organism>
<name>A0A2P5B5S5_TREOI</name>
<evidence type="ECO:0000313" key="1">
    <source>
        <dbReference type="EMBL" id="PON44133.1"/>
    </source>
</evidence>
<dbReference type="Proteomes" id="UP000237000">
    <property type="component" value="Unassembled WGS sequence"/>
</dbReference>
<accession>A0A2P5B5S5</accession>
<sequence length="146" mass="15832">MASGPKEIQPRNLSLSIAVAPSVAIHSVRVLALRSISYSGHRHQGIVGLDPHHFLKKRPVDIGLGELSRNPQVTVNEATEVEVDQVLSQLVLGLPSSRHPILGLLLSLFLLPEGLVTGVLSLFLEELGTLELSGKRLKELCELLEL</sequence>
<evidence type="ECO:0000313" key="2">
    <source>
        <dbReference type="Proteomes" id="UP000237000"/>
    </source>
</evidence>
<proteinExistence type="predicted"/>
<gene>
    <name evidence="1" type="ORF">TorRG33x02_331740</name>
</gene>
<dbReference type="AlphaFoldDB" id="A0A2P5B5S5"/>
<reference evidence="2" key="1">
    <citation type="submission" date="2016-06" db="EMBL/GenBank/DDBJ databases">
        <title>Parallel loss of symbiosis genes in relatives of nitrogen-fixing non-legume Parasponia.</title>
        <authorList>
            <person name="Van Velzen R."/>
            <person name="Holmer R."/>
            <person name="Bu F."/>
            <person name="Rutten L."/>
            <person name="Van Zeijl A."/>
            <person name="Liu W."/>
            <person name="Santuari L."/>
            <person name="Cao Q."/>
            <person name="Sharma T."/>
            <person name="Shen D."/>
            <person name="Roswanjaya Y."/>
            <person name="Wardhani T."/>
            <person name="Kalhor M.S."/>
            <person name="Jansen J."/>
            <person name="Van den Hoogen J."/>
            <person name="Gungor B."/>
            <person name="Hartog M."/>
            <person name="Hontelez J."/>
            <person name="Verver J."/>
            <person name="Yang W.-C."/>
            <person name="Schijlen E."/>
            <person name="Repin R."/>
            <person name="Schilthuizen M."/>
            <person name="Schranz E."/>
            <person name="Heidstra R."/>
            <person name="Miyata K."/>
            <person name="Fedorova E."/>
            <person name="Kohlen W."/>
            <person name="Bisseling T."/>
            <person name="Smit S."/>
            <person name="Geurts R."/>
        </authorList>
    </citation>
    <scope>NUCLEOTIDE SEQUENCE [LARGE SCALE GENOMIC DNA]</scope>
    <source>
        <strain evidence="2">cv. RG33-2</strain>
    </source>
</reference>
<dbReference type="InParanoid" id="A0A2P5B5S5"/>
<dbReference type="EMBL" id="JXTC01000600">
    <property type="protein sequence ID" value="PON44133.1"/>
    <property type="molecule type" value="Genomic_DNA"/>
</dbReference>